<keyword evidence="3" id="KW-0732">Signal</keyword>
<dbReference type="GO" id="GO:0052757">
    <property type="term" value="F:chondroitin hydrolase activity"/>
    <property type="evidence" value="ECO:0007669"/>
    <property type="project" value="TreeGrafter"/>
</dbReference>
<keyword evidence="1 4" id="KW-0378">Hydrolase</keyword>
<proteinExistence type="inferred from homology"/>
<dbReference type="OrthoDB" id="2317065at2759"/>
<protein>
    <submittedName>
        <fullName evidence="4">D-4,5 unsaturated-glucuronyl hydrolase-like protein</fullName>
    </submittedName>
</protein>
<organism evidence="4 5">
    <name type="scientific">Rickenella mellea</name>
    <dbReference type="NCBI Taxonomy" id="50990"/>
    <lineage>
        <taxon>Eukaryota</taxon>
        <taxon>Fungi</taxon>
        <taxon>Dikarya</taxon>
        <taxon>Basidiomycota</taxon>
        <taxon>Agaricomycotina</taxon>
        <taxon>Agaricomycetes</taxon>
        <taxon>Hymenochaetales</taxon>
        <taxon>Rickenellaceae</taxon>
        <taxon>Rickenella</taxon>
    </lineage>
</organism>
<evidence type="ECO:0000256" key="3">
    <source>
        <dbReference type="SAM" id="SignalP"/>
    </source>
</evidence>
<dbReference type="EMBL" id="ML170159">
    <property type="protein sequence ID" value="TDL27624.1"/>
    <property type="molecule type" value="Genomic_DNA"/>
</dbReference>
<dbReference type="VEuPathDB" id="FungiDB:BD410DRAFT_740833"/>
<dbReference type="STRING" id="50990.A0A4Y7QIZ7"/>
<dbReference type="PANTHER" id="PTHR36845">
    <property type="entry name" value="HYDROLASE, PUTATIVE (AFU_ORTHOLOGUE AFUA_7G05090)-RELATED"/>
    <property type="match status" value="1"/>
</dbReference>
<evidence type="ECO:0000313" key="5">
    <source>
        <dbReference type="Proteomes" id="UP000294933"/>
    </source>
</evidence>
<dbReference type="InterPro" id="IPR012341">
    <property type="entry name" value="6hp_glycosidase-like_sf"/>
</dbReference>
<feature type="signal peptide" evidence="3">
    <location>
        <begin position="1"/>
        <end position="24"/>
    </location>
</feature>
<accession>A0A4Y7QIZ7</accession>
<evidence type="ECO:0000256" key="2">
    <source>
        <dbReference type="ARBA" id="ARBA00038358"/>
    </source>
</evidence>
<dbReference type="InterPro" id="IPR052369">
    <property type="entry name" value="UG_Glycosaminoglycan_Hydrolase"/>
</dbReference>
<comment type="similarity">
    <text evidence="2">Belongs to the glycosyl hydrolase 88 family.</text>
</comment>
<dbReference type="Proteomes" id="UP000294933">
    <property type="component" value="Unassembled WGS sequence"/>
</dbReference>
<name>A0A4Y7QIZ7_9AGAM</name>
<keyword evidence="5" id="KW-1185">Reference proteome</keyword>
<dbReference type="Gene3D" id="1.50.10.10">
    <property type="match status" value="1"/>
</dbReference>
<dbReference type="AlphaFoldDB" id="A0A4Y7QIZ7"/>
<reference evidence="4 5" key="1">
    <citation type="submission" date="2018-06" db="EMBL/GenBank/DDBJ databases">
        <title>A transcriptomic atlas of mushroom development highlights an independent origin of complex multicellularity.</title>
        <authorList>
            <consortium name="DOE Joint Genome Institute"/>
            <person name="Krizsan K."/>
            <person name="Almasi E."/>
            <person name="Merenyi Z."/>
            <person name="Sahu N."/>
            <person name="Viragh M."/>
            <person name="Koszo T."/>
            <person name="Mondo S."/>
            <person name="Kiss B."/>
            <person name="Balint B."/>
            <person name="Kues U."/>
            <person name="Barry K."/>
            <person name="Hegedus J.C."/>
            <person name="Henrissat B."/>
            <person name="Johnson J."/>
            <person name="Lipzen A."/>
            <person name="Ohm R."/>
            <person name="Nagy I."/>
            <person name="Pangilinan J."/>
            <person name="Yan J."/>
            <person name="Xiong Y."/>
            <person name="Grigoriev I.V."/>
            <person name="Hibbett D.S."/>
            <person name="Nagy L.G."/>
        </authorList>
    </citation>
    <scope>NUCLEOTIDE SEQUENCE [LARGE SCALE GENOMIC DNA]</scope>
    <source>
        <strain evidence="4 5">SZMC22713</strain>
    </source>
</reference>
<feature type="chain" id="PRO_5021448579" evidence="3">
    <location>
        <begin position="25"/>
        <end position="405"/>
    </location>
</feature>
<evidence type="ECO:0000313" key="4">
    <source>
        <dbReference type="EMBL" id="TDL27624.1"/>
    </source>
</evidence>
<dbReference type="PROSITE" id="PS51257">
    <property type="entry name" value="PROKAR_LIPOPROTEIN"/>
    <property type="match status" value="1"/>
</dbReference>
<gene>
    <name evidence="4" type="ORF">BD410DRAFT_740833</name>
</gene>
<dbReference type="SUPFAM" id="SSF48208">
    <property type="entry name" value="Six-hairpin glycosidases"/>
    <property type="match status" value="1"/>
</dbReference>
<dbReference type="PANTHER" id="PTHR36845:SF1">
    <property type="entry name" value="HYDROLASE, PUTATIVE (AFU_ORTHOLOGUE AFUA_7G05090)-RELATED"/>
    <property type="match status" value="1"/>
</dbReference>
<dbReference type="InterPro" id="IPR008928">
    <property type="entry name" value="6-hairpin_glycosidase_sf"/>
</dbReference>
<evidence type="ECO:0000256" key="1">
    <source>
        <dbReference type="ARBA" id="ARBA00022801"/>
    </source>
</evidence>
<dbReference type="GO" id="GO:0000272">
    <property type="term" value="P:polysaccharide catabolic process"/>
    <property type="evidence" value="ECO:0007669"/>
    <property type="project" value="TreeGrafter"/>
</dbReference>
<sequence>MRRQTISKGYLSISLTSIALSACASTPPVELYSPLIGQKVFKIASAEVANQYPQYTDTVNGIWKYFDQNTWTVGFFPTTLYALNTRAKLCPSLAGGHDWLSLGRQWATGEIPFEVVNGLQHDVGFASFPFQEELVVNPNNKTAITAINNFATDLAKRYNAVVGCTRSWDSADPTDFQVIIDNMMNLEILYASTALTGNNTLRQIAISHADKTIANHIRADGSSFHVVEYNSTTGAVIRRRTSQGYADNSTWSRGQSWGIYGFATMYQNSKLPRYLDTSRRMANYFLNAVPSTGIVPWDFNAPTSPPRPADSSAANIAATGLLLLSRLEGSLSPPNVTGAKFWSDAAIKLLSDNTKLAWRPAWQSLLANGTVNKPAGNSLTGIVYGDYYFIKAGNDLLSMGLTSCP</sequence>